<keyword evidence="6 7" id="KW-0472">Membrane</keyword>
<dbReference type="PANTHER" id="PTHR42709:SF6">
    <property type="entry name" value="UNDECAPRENYL PHOSPHATE TRANSPORTER A"/>
    <property type="match status" value="1"/>
</dbReference>
<feature type="domain" description="VTT" evidence="8">
    <location>
        <begin position="34"/>
        <end position="164"/>
    </location>
</feature>
<evidence type="ECO:0000256" key="5">
    <source>
        <dbReference type="ARBA" id="ARBA00022989"/>
    </source>
</evidence>
<evidence type="ECO:0000313" key="9">
    <source>
        <dbReference type="EMBL" id="UXE59917.1"/>
    </source>
</evidence>
<gene>
    <name evidence="9" type="ORF">KA717_30150</name>
</gene>
<name>A0A977KU31_9CYAN</name>
<feature type="transmembrane region" description="Helical" evidence="7">
    <location>
        <begin position="141"/>
        <end position="164"/>
    </location>
</feature>
<dbReference type="InterPro" id="IPR051311">
    <property type="entry name" value="DedA_domain"/>
</dbReference>
<organism evidence="9">
    <name type="scientific">Woronichinia naegeliana WA131</name>
    <dbReference type="NCBI Taxonomy" id="2824559"/>
    <lineage>
        <taxon>Bacteria</taxon>
        <taxon>Bacillati</taxon>
        <taxon>Cyanobacteriota</taxon>
        <taxon>Cyanophyceae</taxon>
        <taxon>Synechococcales</taxon>
        <taxon>Coelosphaeriaceae</taxon>
        <taxon>Woronichinia</taxon>
    </lineage>
</organism>
<evidence type="ECO:0000259" key="8">
    <source>
        <dbReference type="Pfam" id="PF09335"/>
    </source>
</evidence>
<accession>A0A977KU31</accession>
<dbReference type="PANTHER" id="PTHR42709">
    <property type="entry name" value="ALKALINE PHOSPHATASE LIKE PROTEIN"/>
    <property type="match status" value="1"/>
</dbReference>
<evidence type="ECO:0000256" key="6">
    <source>
        <dbReference type="ARBA" id="ARBA00023136"/>
    </source>
</evidence>
<evidence type="ECO:0000256" key="3">
    <source>
        <dbReference type="ARBA" id="ARBA00022475"/>
    </source>
</evidence>
<dbReference type="Pfam" id="PF09335">
    <property type="entry name" value="VTT_dom"/>
    <property type="match status" value="1"/>
</dbReference>
<feature type="transmembrane region" description="Helical" evidence="7">
    <location>
        <begin position="16"/>
        <end position="34"/>
    </location>
</feature>
<dbReference type="AlphaFoldDB" id="A0A977KU31"/>
<keyword evidence="5 7" id="KW-1133">Transmembrane helix</keyword>
<feature type="transmembrane region" description="Helical" evidence="7">
    <location>
        <begin position="176"/>
        <end position="196"/>
    </location>
</feature>
<evidence type="ECO:0000256" key="4">
    <source>
        <dbReference type="ARBA" id="ARBA00022692"/>
    </source>
</evidence>
<dbReference type="EMBL" id="CP073041">
    <property type="protein sequence ID" value="UXE59917.1"/>
    <property type="molecule type" value="Genomic_DNA"/>
</dbReference>
<evidence type="ECO:0000256" key="7">
    <source>
        <dbReference type="SAM" id="Phobius"/>
    </source>
</evidence>
<dbReference type="Proteomes" id="UP001065613">
    <property type="component" value="Chromosome"/>
</dbReference>
<proteinExistence type="inferred from homology"/>
<comment type="subcellular location">
    <subcellularLocation>
        <location evidence="1">Cell membrane</location>
        <topology evidence="1">Multi-pass membrane protein</topology>
    </subcellularLocation>
</comment>
<dbReference type="InterPro" id="IPR032816">
    <property type="entry name" value="VTT_dom"/>
</dbReference>
<reference evidence="9" key="1">
    <citation type="submission" date="2021-04" db="EMBL/GenBank/DDBJ databases">
        <title>Genome sequence of Woronichinia naegeliana from Washington state freshwater lake bloom.</title>
        <authorList>
            <person name="Dreher T.W."/>
        </authorList>
    </citation>
    <scope>NUCLEOTIDE SEQUENCE</scope>
    <source>
        <strain evidence="9">WA131</strain>
    </source>
</reference>
<keyword evidence="3" id="KW-1003">Cell membrane</keyword>
<evidence type="ECO:0000256" key="1">
    <source>
        <dbReference type="ARBA" id="ARBA00004651"/>
    </source>
</evidence>
<evidence type="ECO:0000256" key="2">
    <source>
        <dbReference type="ARBA" id="ARBA00010792"/>
    </source>
</evidence>
<keyword evidence="4 7" id="KW-0812">Transmembrane</keyword>
<comment type="similarity">
    <text evidence="2">Belongs to the DedA family.</text>
</comment>
<dbReference type="GO" id="GO:0005886">
    <property type="term" value="C:plasma membrane"/>
    <property type="evidence" value="ECO:0007669"/>
    <property type="project" value="UniProtKB-SubCell"/>
</dbReference>
<protein>
    <submittedName>
        <fullName evidence="9">DedA family protein</fullName>
    </submittedName>
</protein>
<sequence length="208" mass="23666">MTHWFEHWIPQVMQQWSYLGIAFLMFIENVFPIIPSEVFMPLVGFTVSQGQIAFFPAVFAGVIGTILGAYPWYYVGKWVNEERLEHIADRYGKWVGISAKDIHRANHWFDKHGGQAVFICRMIPVLRTLISIPAGINEMPLIAFTLYSIVGTVIWVGALMAAGYKLGHHYEEVANYLAPFSKVIVIILAVALLVWIGRKLIRRYGKPS</sequence>
<feature type="transmembrane region" description="Helical" evidence="7">
    <location>
        <begin position="54"/>
        <end position="75"/>
    </location>
</feature>
<dbReference type="KEGG" id="wna:KA717_30150"/>